<evidence type="ECO:0000259" key="3">
    <source>
        <dbReference type="Pfam" id="PF13579"/>
    </source>
</evidence>
<feature type="domain" description="Glycosyl transferase family 1" evidence="2">
    <location>
        <begin position="223"/>
        <end position="384"/>
    </location>
</feature>
<gene>
    <name evidence="4" type="ORF">Mal33_21220</name>
</gene>
<feature type="region of interest" description="Disordered" evidence="1">
    <location>
        <begin position="408"/>
        <end position="427"/>
    </location>
</feature>
<dbReference type="InterPro" id="IPR028098">
    <property type="entry name" value="Glyco_trans_4-like_N"/>
</dbReference>
<dbReference type="GO" id="GO:0016758">
    <property type="term" value="F:hexosyltransferase activity"/>
    <property type="evidence" value="ECO:0007669"/>
    <property type="project" value="TreeGrafter"/>
</dbReference>
<protein>
    <submittedName>
        <fullName evidence="4">Putative glycosyl transferase</fullName>
    </submittedName>
</protein>
<keyword evidence="5" id="KW-1185">Reference proteome</keyword>
<dbReference type="CDD" id="cd03794">
    <property type="entry name" value="GT4_WbuB-like"/>
    <property type="match status" value="1"/>
</dbReference>
<dbReference type="PANTHER" id="PTHR45947:SF3">
    <property type="entry name" value="SULFOQUINOVOSYL TRANSFERASE SQD2"/>
    <property type="match status" value="1"/>
</dbReference>
<dbReference type="RefSeq" id="WP_145284235.1">
    <property type="nucleotide sequence ID" value="NZ_CP036318.1"/>
</dbReference>
<evidence type="ECO:0000256" key="1">
    <source>
        <dbReference type="SAM" id="MobiDB-lite"/>
    </source>
</evidence>
<keyword evidence="4" id="KW-0808">Transferase</keyword>
<name>A0A518ISV7_9BACT</name>
<dbReference type="Gene3D" id="3.40.50.2000">
    <property type="entry name" value="Glycogen Phosphorylase B"/>
    <property type="match status" value="2"/>
</dbReference>
<dbReference type="PANTHER" id="PTHR45947">
    <property type="entry name" value="SULFOQUINOVOSYL TRANSFERASE SQD2"/>
    <property type="match status" value="1"/>
</dbReference>
<feature type="compositionally biased region" description="Polar residues" evidence="1">
    <location>
        <begin position="414"/>
        <end position="427"/>
    </location>
</feature>
<proteinExistence type="predicted"/>
<dbReference type="AlphaFoldDB" id="A0A518ISV7"/>
<evidence type="ECO:0000313" key="4">
    <source>
        <dbReference type="EMBL" id="QDV56143.1"/>
    </source>
</evidence>
<dbReference type="SUPFAM" id="SSF53756">
    <property type="entry name" value="UDP-Glycosyltransferase/glycogen phosphorylase"/>
    <property type="match status" value="1"/>
</dbReference>
<dbReference type="InterPro" id="IPR001296">
    <property type="entry name" value="Glyco_trans_1"/>
</dbReference>
<accession>A0A518ISV7</accession>
<feature type="domain" description="Glycosyltransferase subfamily 4-like N-terminal" evidence="3">
    <location>
        <begin position="25"/>
        <end position="201"/>
    </location>
</feature>
<dbReference type="InterPro" id="IPR050194">
    <property type="entry name" value="Glycosyltransferase_grp1"/>
</dbReference>
<evidence type="ECO:0000259" key="2">
    <source>
        <dbReference type="Pfam" id="PF00534"/>
    </source>
</evidence>
<sequence length="427" mass="47719">MTSPKIAFLNRCYWPDVEATGQLLEQLCGALSSDWDITVVAGQPNKNLTGQEFVRRGQQKRDGVTIDRLPHTTLPKRSKVGRLINLLSFTWQTRRWGRRVPAAQSFDVIVSESDPFFLPIVAAPIARRMGAKFVVYTQDVYPDIAIGLGVIKEGTITRQIRQRLLAAYRQADRIVVLDDDMRDRLVGWGLPPEKFSIVPNWVDTEAIRPLEGTNPFRVAQDLDDRFVVMHSGNMGMSQRLEVLIDAACHPDWPEQAVVALVGDGARKSALQAYAAQKGAKHVRFIEYQPIERLTESLSAADLHVVSMDANIRGCLAPSKLYGILASGTPVMAITPDTFSIAREIQSHQVGRAVEPGSISQIVDYVRWCIKHPRELEASGENARRLAQAKYDRKISCQQFADVLNSVCDREHSDQQPSSTPETYSETQ</sequence>
<organism evidence="4 5">
    <name type="scientific">Rosistilla oblonga</name>
    <dbReference type="NCBI Taxonomy" id="2527990"/>
    <lineage>
        <taxon>Bacteria</taxon>
        <taxon>Pseudomonadati</taxon>
        <taxon>Planctomycetota</taxon>
        <taxon>Planctomycetia</taxon>
        <taxon>Pirellulales</taxon>
        <taxon>Pirellulaceae</taxon>
        <taxon>Rosistilla</taxon>
    </lineage>
</organism>
<dbReference type="Pfam" id="PF00534">
    <property type="entry name" value="Glycos_transf_1"/>
    <property type="match status" value="1"/>
</dbReference>
<dbReference type="Pfam" id="PF13579">
    <property type="entry name" value="Glyco_trans_4_4"/>
    <property type="match status" value="1"/>
</dbReference>
<evidence type="ECO:0000313" key="5">
    <source>
        <dbReference type="Proteomes" id="UP000316770"/>
    </source>
</evidence>
<reference evidence="4 5" key="1">
    <citation type="submission" date="2019-02" db="EMBL/GenBank/DDBJ databases">
        <title>Deep-cultivation of Planctomycetes and their phenomic and genomic characterization uncovers novel biology.</title>
        <authorList>
            <person name="Wiegand S."/>
            <person name="Jogler M."/>
            <person name="Boedeker C."/>
            <person name="Pinto D."/>
            <person name="Vollmers J."/>
            <person name="Rivas-Marin E."/>
            <person name="Kohn T."/>
            <person name="Peeters S.H."/>
            <person name="Heuer A."/>
            <person name="Rast P."/>
            <person name="Oberbeckmann S."/>
            <person name="Bunk B."/>
            <person name="Jeske O."/>
            <person name="Meyerdierks A."/>
            <person name="Storesund J.E."/>
            <person name="Kallscheuer N."/>
            <person name="Luecker S."/>
            <person name="Lage O.M."/>
            <person name="Pohl T."/>
            <person name="Merkel B.J."/>
            <person name="Hornburger P."/>
            <person name="Mueller R.-W."/>
            <person name="Bruemmer F."/>
            <person name="Labrenz M."/>
            <person name="Spormann A.M."/>
            <person name="Op den Camp H."/>
            <person name="Overmann J."/>
            <person name="Amann R."/>
            <person name="Jetten M.S.M."/>
            <person name="Mascher T."/>
            <person name="Medema M.H."/>
            <person name="Devos D.P."/>
            <person name="Kaster A.-K."/>
            <person name="Ovreas L."/>
            <person name="Rohde M."/>
            <person name="Galperin M.Y."/>
            <person name="Jogler C."/>
        </authorList>
    </citation>
    <scope>NUCLEOTIDE SEQUENCE [LARGE SCALE GENOMIC DNA]</scope>
    <source>
        <strain evidence="4 5">Mal33</strain>
    </source>
</reference>
<dbReference type="EMBL" id="CP036318">
    <property type="protein sequence ID" value="QDV56143.1"/>
    <property type="molecule type" value="Genomic_DNA"/>
</dbReference>
<dbReference type="Proteomes" id="UP000316770">
    <property type="component" value="Chromosome"/>
</dbReference>